<proteinExistence type="predicted"/>
<sequence>MHTQKTLGLSSDWDLQFDANGNLKMLDEVDAICQNVCNECRLFLHDAYFRYDEGIDWFTDQLSRPLQVAVVTDRLRRAALSVPGVLAVTAIHLEVLNKKERTLRGTIEIETEYGHGTSYI</sequence>
<dbReference type="EMBL" id="BK015352">
    <property type="protein sequence ID" value="DAE02797.1"/>
    <property type="molecule type" value="Genomic_DNA"/>
</dbReference>
<organism evidence="1">
    <name type="scientific">Myoviridae sp. ctEwD1</name>
    <dbReference type="NCBI Taxonomy" id="2825063"/>
    <lineage>
        <taxon>Viruses</taxon>
        <taxon>Duplodnaviria</taxon>
        <taxon>Heunggongvirae</taxon>
        <taxon>Uroviricota</taxon>
        <taxon>Caudoviricetes</taxon>
    </lineage>
</organism>
<name>A0A8S5P876_9CAUD</name>
<dbReference type="InterPro" id="IPR020288">
    <property type="entry name" value="Sheath_initiator"/>
</dbReference>
<accession>A0A8S5P876</accession>
<dbReference type="Pfam" id="PF10934">
    <property type="entry name" value="Sheath_initiator"/>
    <property type="match status" value="1"/>
</dbReference>
<protein>
    <submittedName>
        <fullName evidence="1">Putative tail lysozyme</fullName>
    </submittedName>
</protein>
<reference evidence="1" key="1">
    <citation type="journal article" date="2021" name="Proc. Natl. Acad. Sci. U.S.A.">
        <title>A Catalog of Tens of Thousands of Viruses from Human Metagenomes Reveals Hidden Associations with Chronic Diseases.</title>
        <authorList>
            <person name="Tisza M.J."/>
            <person name="Buck C.B."/>
        </authorList>
    </citation>
    <scope>NUCLEOTIDE SEQUENCE</scope>
    <source>
        <strain evidence="1">CtEwD1</strain>
    </source>
</reference>
<evidence type="ECO:0000313" key="1">
    <source>
        <dbReference type="EMBL" id="DAE02797.1"/>
    </source>
</evidence>